<dbReference type="GeneID" id="116299123"/>
<keyword evidence="8 9" id="KW-0807">Transducer</keyword>
<dbReference type="SUPFAM" id="SSF81321">
    <property type="entry name" value="Family A G protein-coupled receptor-like"/>
    <property type="match status" value="1"/>
</dbReference>
<dbReference type="GO" id="GO:0004930">
    <property type="term" value="F:G protein-coupled receptor activity"/>
    <property type="evidence" value="ECO:0007669"/>
    <property type="project" value="UniProtKB-KW"/>
</dbReference>
<evidence type="ECO:0000256" key="8">
    <source>
        <dbReference type="ARBA" id="ARBA00023224"/>
    </source>
</evidence>
<accession>A0A6P8IDN2</accession>
<dbReference type="PROSITE" id="PS50262">
    <property type="entry name" value="G_PROTEIN_RECEP_F1_2"/>
    <property type="match status" value="1"/>
</dbReference>
<sequence>MVYAPNSSLDGDDGNEGRIVDIVEGVFIVVLAVIAIIGNGLIIYVIYRNRTLHVLRNLFIASLSLSDFCMGCTDVLYQGIGKLVPNYKPPHFSFCYFVLFCGVLFGSASVFNLTAMTINRYIAISYPLHYSQYVTSRRSAMILLLLWLAACCLALPPLLWRPVDVVCYSTTPSEEHLVNEIAYMAAEWIFWFVIPALIILVAYCRIYRIAKNQARQIAAMEMSQQCAVDENPTNQLPGAAKTMNPKLRISTYKEKKAGRMVTILIGFWLFCWLPFFTVLTIHKFLLSEGVPPILMRIFLGLMFMNSAGNPLLLTMYNKEMKVALHRLFSQRASRGRNSIPSNEVELTSVRRVTHPHVTTS</sequence>
<evidence type="ECO:0000256" key="4">
    <source>
        <dbReference type="ARBA" id="ARBA00022989"/>
    </source>
</evidence>
<evidence type="ECO:0000256" key="1">
    <source>
        <dbReference type="ARBA" id="ARBA00004651"/>
    </source>
</evidence>
<keyword evidence="7 9" id="KW-0675">Receptor</keyword>
<evidence type="ECO:0000256" key="2">
    <source>
        <dbReference type="ARBA" id="ARBA00022475"/>
    </source>
</evidence>
<dbReference type="GO" id="GO:0005886">
    <property type="term" value="C:plasma membrane"/>
    <property type="evidence" value="ECO:0007669"/>
    <property type="project" value="UniProtKB-SubCell"/>
</dbReference>
<keyword evidence="5 9" id="KW-0297">G-protein coupled receptor</keyword>
<proteinExistence type="inferred from homology"/>
<dbReference type="SMART" id="SM01381">
    <property type="entry name" value="7TM_GPCR_Srsx"/>
    <property type="match status" value="1"/>
</dbReference>
<keyword evidence="6 10" id="KW-0472">Membrane</keyword>
<feature type="transmembrane region" description="Helical" evidence="10">
    <location>
        <begin position="188"/>
        <end position="206"/>
    </location>
</feature>
<dbReference type="Gene3D" id="1.20.1070.10">
    <property type="entry name" value="Rhodopsin 7-helix transmembrane proteins"/>
    <property type="match status" value="1"/>
</dbReference>
<dbReference type="PANTHER" id="PTHR22752">
    <property type="entry name" value="G PROTEIN-COUPLED RECEPTOR"/>
    <property type="match status" value="1"/>
</dbReference>
<comment type="similarity">
    <text evidence="9">Belongs to the G-protein coupled receptor 1 family.</text>
</comment>
<dbReference type="PROSITE" id="PS00237">
    <property type="entry name" value="G_PROTEIN_RECEP_F1_1"/>
    <property type="match status" value="1"/>
</dbReference>
<dbReference type="KEGG" id="aten:116299123"/>
<feature type="transmembrane region" description="Helical" evidence="10">
    <location>
        <begin position="139"/>
        <end position="160"/>
    </location>
</feature>
<dbReference type="Pfam" id="PF00001">
    <property type="entry name" value="7tm_1"/>
    <property type="match status" value="1"/>
</dbReference>
<evidence type="ECO:0000256" key="7">
    <source>
        <dbReference type="ARBA" id="ARBA00023170"/>
    </source>
</evidence>
<keyword evidence="12" id="KW-1185">Reference proteome</keyword>
<evidence type="ECO:0000313" key="12">
    <source>
        <dbReference type="Proteomes" id="UP000515163"/>
    </source>
</evidence>
<keyword evidence="3 9" id="KW-0812">Transmembrane</keyword>
<dbReference type="CDD" id="cd14967">
    <property type="entry name" value="7tmA_amine_R-like"/>
    <property type="match status" value="1"/>
</dbReference>
<evidence type="ECO:0000256" key="5">
    <source>
        <dbReference type="ARBA" id="ARBA00023040"/>
    </source>
</evidence>
<keyword evidence="2" id="KW-1003">Cell membrane</keyword>
<evidence type="ECO:0000256" key="10">
    <source>
        <dbReference type="SAM" id="Phobius"/>
    </source>
</evidence>
<dbReference type="RefSeq" id="XP_031563620.1">
    <property type="nucleotide sequence ID" value="XM_031707760.1"/>
</dbReference>
<evidence type="ECO:0000256" key="6">
    <source>
        <dbReference type="ARBA" id="ARBA00023136"/>
    </source>
</evidence>
<protein>
    <submittedName>
        <fullName evidence="13">Alpha-1A adrenergic receptor-like</fullName>
    </submittedName>
</protein>
<evidence type="ECO:0000259" key="11">
    <source>
        <dbReference type="PROSITE" id="PS50262"/>
    </source>
</evidence>
<dbReference type="Proteomes" id="UP000515163">
    <property type="component" value="Unplaced"/>
</dbReference>
<feature type="domain" description="G-protein coupled receptors family 1 profile" evidence="11">
    <location>
        <begin position="38"/>
        <end position="313"/>
    </location>
</feature>
<evidence type="ECO:0000256" key="9">
    <source>
        <dbReference type="RuleBase" id="RU000688"/>
    </source>
</evidence>
<feature type="transmembrane region" description="Helical" evidence="10">
    <location>
        <begin position="25"/>
        <end position="46"/>
    </location>
</feature>
<feature type="transmembrane region" description="Helical" evidence="10">
    <location>
        <begin position="97"/>
        <end position="118"/>
    </location>
</feature>
<dbReference type="PANTHER" id="PTHR22752:SF14">
    <property type="entry name" value="G-PROTEIN COUPLED RECEPTORS FAMILY 1 PROFILE DOMAIN-CONTAINING PROTEIN"/>
    <property type="match status" value="1"/>
</dbReference>
<feature type="transmembrane region" description="Helical" evidence="10">
    <location>
        <begin position="293"/>
        <end position="316"/>
    </location>
</feature>
<name>A0A6P8IDN2_ACTTE</name>
<organism evidence="12 13">
    <name type="scientific">Actinia tenebrosa</name>
    <name type="common">Australian red waratah sea anemone</name>
    <dbReference type="NCBI Taxonomy" id="6105"/>
    <lineage>
        <taxon>Eukaryota</taxon>
        <taxon>Metazoa</taxon>
        <taxon>Cnidaria</taxon>
        <taxon>Anthozoa</taxon>
        <taxon>Hexacorallia</taxon>
        <taxon>Actiniaria</taxon>
        <taxon>Actiniidae</taxon>
        <taxon>Actinia</taxon>
    </lineage>
</organism>
<evidence type="ECO:0000256" key="3">
    <source>
        <dbReference type="ARBA" id="ARBA00022692"/>
    </source>
</evidence>
<feature type="transmembrane region" description="Helical" evidence="10">
    <location>
        <begin position="260"/>
        <end position="281"/>
    </location>
</feature>
<dbReference type="InterPro" id="IPR017452">
    <property type="entry name" value="GPCR_Rhodpsn_7TM"/>
</dbReference>
<dbReference type="InterPro" id="IPR000276">
    <property type="entry name" value="GPCR_Rhodpsn"/>
</dbReference>
<reference evidence="13" key="1">
    <citation type="submission" date="2025-08" db="UniProtKB">
        <authorList>
            <consortium name="RefSeq"/>
        </authorList>
    </citation>
    <scope>IDENTIFICATION</scope>
    <source>
        <tissue evidence="13">Tentacle</tissue>
    </source>
</reference>
<dbReference type="InParanoid" id="A0A6P8IDN2"/>
<comment type="subcellular location">
    <subcellularLocation>
        <location evidence="1">Cell membrane</location>
        <topology evidence="1">Multi-pass membrane protein</topology>
    </subcellularLocation>
</comment>
<dbReference type="PRINTS" id="PR00237">
    <property type="entry name" value="GPCRRHODOPSN"/>
</dbReference>
<dbReference type="OrthoDB" id="5957871at2759"/>
<dbReference type="AlphaFoldDB" id="A0A6P8IDN2"/>
<gene>
    <name evidence="13" type="primary">LOC116299123</name>
</gene>
<keyword evidence="4 10" id="KW-1133">Transmembrane helix</keyword>
<feature type="transmembrane region" description="Helical" evidence="10">
    <location>
        <begin position="58"/>
        <end position="77"/>
    </location>
</feature>
<evidence type="ECO:0000313" key="13">
    <source>
        <dbReference type="RefSeq" id="XP_031563620.1"/>
    </source>
</evidence>